<gene>
    <name evidence="2" type="ORF">BCR35DRAFT_301829</name>
</gene>
<dbReference type="InterPro" id="IPR050846">
    <property type="entry name" value="TLCD"/>
</dbReference>
<evidence type="ECO:0000313" key="2">
    <source>
        <dbReference type="EMBL" id="ORY88299.1"/>
    </source>
</evidence>
<dbReference type="PANTHER" id="PTHR13439">
    <property type="entry name" value="CT120 PROTEIN"/>
    <property type="match status" value="1"/>
</dbReference>
<evidence type="ECO:0000256" key="1">
    <source>
        <dbReference type="SAM" id="Phobius"/>
    </source>
</evidence>
<feature type="transmembrane region" description="Helical" evidence="1">
    <location>
        <begin position="136"/>
        <end position="156"/>
    </location>
</feature>
<protein>
    <recommendedName>
        <fullName evidence="4">TLC domain-domain-containing protein</fullName>
    </recommendedName>
</protein>
<feature type="transmembrane region" description="Helical" evidence="1">
    <location>
        <begin position="69"/>
        <end position="89"/>
    </location>
</feature>
<feature type="transmembrane region" description="Helical" evidence="1">
    <location>
        <begin position="233"/>
        <end position="253"/>
    </location>
</feature>
<dbReference type="OrthoDB" id="341353at2759"/>
<reference evidence="2 3" key="1">
    <citation type="submission" date="2016-07" db="EMBL/GenBank/DDBJ databases">
        <title>Pervasive Adenine N6-methylation of Active Genes in Fungi.</title>
        <authorList>
            <consortium name="DOE Joint Genome Institute"/>
            <person name="Mondo S.J."/>
            <person name="Dannebaum R.O."/>
            <person name="Kuo R.C."/>
            <person name="Labutti K."/>
            <person name="Haridas S."/>
            <person name="Kuo A."/>
            <person name="Salamov A."/>
            <person name="Ahrendt S.R."/>
            <person name="Lipzen A."/>
            <person name="Sullivan W."/>
            <person name="Andreopoulos W.B."/>
            <person name="Clum A."/>
            <person name="Lindquist E."/>
            <person name="Daum C."/>
            <person name="Ramamoorthy G.K."/>
            <person name="Gryganskyi A."/>
            <person name="Culley D."/>
            <person name="Magnuson J.K."/>
            <person name="James T.Y."/>
            <person name="O'Malley M.A."/>
            <person name="Stajich J.E."/>
            <person name="Spatafora J.W."/>
            <person name="Visel A."/>
            <person name="Grigoriev I.V."/>
        </authorList>
    </citation>
    <scope>NUCLEOTIDE SEQUENCE [LARGE SCALE GENOMIC DNA]</scope>
    <source>
        <strain evidence="2 3">62-1032</strain>
    </source>
</reference>
<dbReference type="EMBL" id="MCGR01000011">
    <property type="protein sequence ID" value="ORY88299.1"/>
    <property type="molecule type" value="Genomic_DNA"/>
</dbReference>
<organism evidence="2 3">
    <name type="scientific">Leucosporidium creatinivorum</name>
    <dbReference type="NCBI Taxonomy" id="106004"/>
    <lineage>
        <taxon>Eukaryota</taxon>
        <taxon>Fungi</taxon>
        <taxon>Dikarya</taxon>
        <taxon>Basidiomycota</taxon>
        <taxon>Pucciniomycotina</taxon>
        <taxon>Microbotryomycetes</taxon>
        <taxon>Leucosporidiales</taxon>
        <taxon>Leucosporidium</taxon>
    </lineage>
</organism>
<dbReference type="Proteomes" id="UP000193467">
    <property type="component" value="Unassembled WGS sequence"/>
</dbReference>
<dbReference type="InParanoid" id="A0A1Y2FXP1"/>
<dbReference type="GO" id="GO:0055088">
    <property type="term" value="P:lipid homeostasis"/>
    <property type="evidence" value="ECO:0007669"/>
    <property type="project" value="TreeGrafter"/>
</dbReference>
<keyword evidence="1" id="KW-0472">Membrane</keyword>
<dbReference type="PANTHER" id="PTHR13439:SF72">
    <property type="entry name" value="TLC DOMAIN-CONTAINING PROTEIN"/>
    <property type="match status" value="1"/>
</dbReference>
<dbReference type="AlphaFoldDB" id="A0A1Y2FXP1"/>
<feature type="transmembrane region" description="Helical" evidence="1">
    <location>
        <begin position="109"/>
        <end position="129"/>
    </location>
</feature>
<dbReference type="STRING" id="106004.A0A1Y2FXP1"/>
<dbReference type="GO" id="GO:0005783">
    <property type="term" value="C:endoplasmic reticulum"/>
    <property type="evidence" value="ECO:0007669"/>
    <property type="project" value="TreeGrafter"/>
</dbReference>
<evidence type="ECO:0000313" key="3">
    <source>
        <dbReference type="Proteomes" id="UP000193467"/>
    </source>
</evidence>
<keyword evidence="3" id="KW-1185">Reference proteome</keyword>
<accession>A0A1Y2FXP1</accession>
<sequence length="402" mass="44356">MLPSSSPVDLLVHLSLFPNRYSATAYLSSLIALSLHYLLVVQLCGFALRSASHLSKDEIKQQKIKQVKMRSWILTGTAALIMTLGSIPFTWDLLKSGLDVAKVQQRSYVSQGLVAFFMAYLNLDLLIGCLHYRSQVSILTGWVHHSGYSILLWVLLRRGLSHVFAGAAIMELPTFVLALSMLVPATRNDMVFTVLFFVTRILYHSVLLTVYYSSYGRTNGSGLVELASEPVSTWIPAIGLTLAAPLHVSWFTSSTKGMLRRRRAARLATSPLEALPKKAPSPPSPLLLPQRPRLVSLASSYLASPRPSLLRLRTSTSSGSTGGPRRYNFEKEVSDYFSRLRTTLPMPAQDWLARDENDVLKAQAVFPITQLRMRAGKGGDDLRRLGGRVRRGMGAIVAGSLA</sequence>
<feature type="transmembrane region" description="Helical" evidence="1">
    <location>
        <begin position="190"/>
        <end position="213"/>
    </location>
</feature>
<keyword evidence="1" id="KW-0812">Transmembrane</keyword>
<comment type="caution">
    <text evidence="2">The sequence shown here is derived from an EMBL/GenBank/DDBJ whole genome shotgun (WGS) entry which is preliminary data.</text>
</comment>
<evidence type="ECO:0008006" key="4">
    <source>
        <dbReference type="Google" id="ProtNLM"/>
    </source>
</evidence>
<feature type="transmembrane region" description="Helical" evidence="1">
    <location>
        <begin position="25"/>
        <end position="48"/>
    </location>
</feature>
<proteinExistence type="predicted"/>
<feature type="transmembrane region" description="Helical" evidence="1">
    <location>
        <begin position="162"/>
        <end position="183"/>
    </location>
</feature>
<keyword evidence="1" id="KW-1133">Transmembrane helix</keyword>
<name>A0A1Y2FXP1_9BASI</name>